<evidence type="ECO:0000313" key="2">
    <source>
        <dbReference type="EMBL" id="SFK89337.1"/>
    </source>
</evidence>
<dbReference type="EMBL" id="FORT01000023">
    <property type="protein sequence ID" value="SFK89337.1"/>
    <property type="molecule type" value="Genomic_DNA"/>
</dbReference>
<dbReference type="Proteomes" id="UP000198915">
    <property type="component" value="Unassembled WGS sequence"/>
</dbReference>
<proteinExistence type="predicted"/>
<dbReference type="Gene3D" id="3.40.710.10">
    <property type="entry name" value="DD-peptidase/beta-lactamase superfamily"/>
    <property type="match status" value="1"/>
</dbReference>
<organism evidence="2 3">
    <name type="scientific">Brevibacillus centrosporus</name>
    <dbReference type="NCBI Taxonomy" id="54910"/>
    <lineage>
        <taxon>Bacteria</taxon>
        <taxon>Bacillati</taxon>
        <taxon>Bacillota</taxon>
        <taxon>Bacilli</taxon>
        <taxon>Bacillales</taxon>
        <taxon>Paenibacillaceae</taxon>
        <taxon>Brevibacillus</taxon>
    </lineage>
</organism>
<dbReference type="InterPro" id="IPR050789">
    <property type="entry name" value="Diverse_Enzym_Activities"/>
</dbReference>
<dbReference type="InterPro" id="IPR001466">
    <property type="entry name" value="Beta-lactam-related"/>
</dbReference>
<name>A0A1I4DAD9_9BACL</name>
<dbReference type="PANTHER" id="PTHR43283">
    <property type="entry name" value="BETA-LACTAMASE-RELATED"/>
    <property type="match status" value="1"/>
</dbReference>
<accession>A0A1I4DAD9</accession>
<evidence type="ECO:0000259" key="1">
    <source>
        <dbReference type="Pfam" id="PF00144"/>
    </source>
</evidence>
<sequence>MSLWKQPPAKELTAEVDKKIVALMETYQIVGVSAAVVKENQVVWANEYGWSDLDREIAVTEDTVFRIASISKLFVATSLMQQYEQGKFQLDDDISDYLGFSFRNPHYPDVPITFRQLLTHTTSLNEDETGGELYVVFSKASRQSDPPTMEDLLVPDGSLYVDSLWSSFQPGDPQCFAYSNLASMIVAAMVERMSGERFDQYCRDHILRPLGMTVSDFHAQALADINKLGVIYSLEKGQFIAGVDDCKGVKPESIDWSNVALGTNGSLFGPQGGLRTNARELSKFMMAIMRGGSLNGARILQPETVELMLSTQWAQAGVDQGFQAIGLQFHITDEFIPAKRMFGHGGSAYGLYSGLYFSREEDFGIIFVTNGSNASAGTRGSFNNVEEALIDTLYEEIVKE</sequence>
<dbReference type="STRING" id="1884381.SAMN05518846_1235"/>
<dbReference type="AlphaFoldDB" id="A0A1I4DAD9"/>
<keyword evidence="3" id="KW-1185">Reference proteome</keyword>
<gene>
    <name evidence="2" type="ORF">SAMN05518846_1235</name>
</gene>
<protein>
    <submittedName>
        <fullName evidence="2">CubicO group peptidase, beta-lactamase class C family</fullName>
    </submittedName>
</protein>
<feature type="domain" description="Beta-lactamase-related" evidence="1">
    <location>
        <begin position="16"/>
        <end position="373"/>
    </location>
</feature>
<dbReference type="RefSeq" id="WP_092276263.1">
    <property type="nucleotide sequence ID" value="NZ_FORT01000023.1"/>
</dbReference>
<evidence type="ECO:0000313" key="3">
    <source>
        <dbReference type="Proteomes" id="UP000198915"/>
    </source>
</evidence>
<dbReference type="SUPFAM" id="SSF56601">
    <property type="entry name" value="beta-lactamase/transpeptidase-like"/>
    <property type="match status" value="1"/>
</dbReference>
<reference evidence="3" key="1">
    <citation type="submission" date="2016-10" db="EMBL/GenBank/DDBJ databases">
        <authorList>
            <person name="Varghese N."/>
            <person name="Submissions S."/>
        </authorList>
    </citation>
    <scope>NUCLEOTIDE SEQUENCE [LARGE SCALE GENOMIC DNA]</scope>
    <source>
        <strain evidence="3">OK042</strain>
    </source>
</reference>
<dbReference type="Pfam" id="PF00144">
    <property type="entry name" value="Beta-lactamase"/>
    <property type="match status" value="1"/>
</dbReference>
<dbReference type="InterPro" id="IPR012338">
    <property type="entry name" value="Beta-lactam/transpept-like"/>
</dbReference>